<dbReference type="OrthoDB" id="5621785at2"/>
<dbReference type="Gene3D" id="2.70.98.10">
    <property type="match status" value="1"/>
</dbReference>
<name>A0A1I1HJI5_9LACT</name>
<keyword evidence="2" id="KW-1185">Reference proteome</keyword>
<dbReference type="AlphaFoldDB" id="A0A1I1HJI5"/>
<reference evidence="2" key="1">
    <citation type="submission" date="2016-10" db="EMBL/GenBank/DDBJ databases">
        <authorList>
            <person name="Varghese N."/>
            <person name="Submissions S."/>
        </authorList>
    </citation>
    <scope>NUCLEOTIDE SEQUENCE [LARGE SCALE GENOMIC DNA]</scope>
    <source>
        <strain evidence="2">DSM 23664</strain>
    </source>
</reference>
<dbReference type="STRING" id="753702.SAMN04488102_10495"/>
<evidence type="ECO:0000313" key="2">
    <source>
        <dbReference type="Proteomes" id="UP000199612"/>
    </source>
</evidence>
<dbReference type="InterPro" id="IPR014718">
    <property type="entry name" value="GH-type_carb-bd"/>
</dbReference>
<dbReference type="EMBL" id="FOLT01000004">
    <property type="protein sequence ID" value="SFC24124.1"/>
    <property type="molecule type" value="Genomic_DNA"/>
</dbReference>
<dbReference type="Proteomes" id="UP000199612">
    <property type="component" value="Unassembled WGS sequence"/>
</dbReference>
<sequence length="290" mass="33025">MYCLENDRLKVEVAEPGTVYKGARFDWTGFISQITLDGEVTYCVPEQLEEGKGTGGLGFCNEFGIDRPVGYEKIEPGDFFLKIGVGQLRKEQEADYDFFKDYEVIPAEVKTEEAANSVEFEITDATPSGYGYHLLKEVAIFDNRLIISYKLTNTGDHPIHTNEYSHNFIGINDRFIDAAYRLTMPQMKTIDVAVGSIDRNEDRLTWPVSPEADFYASIDWEPGNGAYNWEVFNDNAQAGVRELSEFQPSKIALWGHRHVVCPEVFADISLDVDESLSWKRVYEFYKNAEN</sequence>
<accession>A0A1I1HJI5</accession>
<gene>
    <name evidence="1" type="ORF">SAMN04488102_10495</name>
</gene>
<evidence type="ECO:0000313" key="1">
    <source>
        <dbReference type="EMBL" id="SFC24124.1"/>
    </source>
</evidence>
<dbReference type="RefSeq" id="WP_091529353.1">
    <property type="nucleotide sequence ID" value="NZ_FOLT01000004.1"/>
</dbReference>
<protein>
    <recommendedName>
        <fullName evidence="3">Galactose mutarotase</fullName>
    </recommendedName>
</protein>
<organism evidence="1 2">
    <name type="scientific">Alkalibacterium subtropicum</name>
    <dbReference type="NCBI Taxonomy" id="753702"/>
    <lineage>
        <taxon>Bacteria</taxon>
        <taxon>Bacillati</taxon>
        <taxon>Bacillota</taxon>
        <taxon>Bacilli</taxon>
        <taxon>Lactobacillales</taxon>
        <taxon>Carnobacteriaceae</taxon>
        <taxon>Alkalibacterium</taxon>
    </lineage>
</organism>
<proteinExistence type="predicted"/>
<dbReference type="GO" id="GO:0030246">
    <property type="term" value="F:carbohydrate binding"/>
    <property type="evidence" value="ECO:0007669"/>
    <property type="project" value="InterPro"/>
</dbReference>
<evidence type="ECO:0008006" key="3">
    <source>
        <dbReference type="Google" id="ProtNLM"/>
    </source>
</evidence>